<organism evidence="2 3">
    <name type="scientific">Candidatus Gallibacteroides avistercoris</name>
    <dbReference type="NCBI Taxonomy" id="2840833"/>
    <lineage>
        <taxon>Bacteria</taxon>
        <taxon>Pseudomonadati</taxon>
        <taxon>Bacteroidota</taxon>
        <taxon>Bacteroidia</taxon>
        <taxon>Bacteroidales</taxon>
        <taxon>Bacteroidaceae</taxon>
        <taxon>Bacteroidaceae incertae sedis</taxon>
        <taxon>Candidatus Gallibacteroides</taxon>
    </lineage>
</organism>
<evidence type="ECO:0000259" key="1">
    <source>
        <dbReference type="Pfam" id="PF01965"/>
    </source>
</evidence>
<protein>
    <submittedName>
        <fullName evidence="2">DJ-1/PfpI family protein</fullName>
    </submittedName>
</protein>
<dbReference type="EMBL" id="DVNA01000157">
    <property type="protein sequence ID" value="HIU55562.1"/>
    <property type="molecule type" value="Genomic_DNA"/>
</dbReference>
<evidence type="ECO:0000313" key="2">
    <source>
        <dbReference type="EMBL" id="HIU55562.1"/>
    </source>
</evidence>
<dbReference type="PANTHER" id="PTHR48094:SF12">
    <property type="entry name" value="PARKINSON DISEASE PROTEIN 7 HOMOLOG"/>
    <property type="match status" value="1"/>
</dbReference>
<dbReference type="Pfam" id="PF01965">
    <property type="entry name" value="DJ-1_PfpI"/>
    <property type="match status" value="1"/>
</dbReference>
<sequence length="184" mass="19788">MKLSYLFLAAGFEEIEAVTVVDVLRRAGVNIKTVSMTGGLEVSGEHGIVLLADLTYEGTTFDDADFYILPGGTEGTRNLFYNDDFKMTLLDHYNKGKKIAAIGESPSLLGELNMLTDKNATCTAGLEKFLNGATYTAMPIEIQDNILTGKGPEAAMKFAVAIVSLLLGKDAADKVSKELLLILD</sequence>
<dbReference type="InterPro" id="IPR006287">
    <property type="entry name" value="DJ-1"/>
</dbReference>
<dbReference type="AlphaFoldDB" id="A0A9D1M8F4"/>
<evidence type="ECO:0000313" key="3">
    <source>
        <dbReference type="Proteomes" id="UP000824112"/>
    </source>
</evidence>
<dbReference type="CDD" id="cd03135">
    <property type="entry name" value="GATase1_DJ-1"/>
    <property type="match status" value="1"/>
</dbReference>
<dbReference type="InterPro" id="IPR029062">
    <property type="entry name" value="Class_I_gatase-like"/>
</dbReference>
<dbReference type="InterPro" id="IPR002818">
    <property type="entry name" value="DJ-1/PfpI"/>
</dbReference>
<dbReference type="Gene3D" id="3.40.50.880">
    <property type="match status" value="1"/>
</dbReference>
<feature type="domain" description="DJ-1/PfpI" evidence="1">
    <location>
        <begin position="5"/>
        <end position="164"/>
    </location>
</feature>
<dbReference type="Proteomes" id="UP000824112">
    <property type="component" value="Unassembled WGS sequence"/>
</dbReference>
<name>A0A9D1M8F4_9BACT</name>
<reference evidence="2" key="2">
    <citation type="journal article" date="2021" name="PeerJ">
        <title>Extensive microbial diversity within the chicken gut microbiome revealed by metagenomics and culture.</title>
        <authorList>
            <person name="Gilroy R."/>
            <person name="Ravi A."/>
            <person name="Getino M."/>
            <person name="Pursley I."/>
            <person name="Horton D.L."/>
            <person name="Alikhan N.F."/>
            <person name="Baker D."/>
            <person name="Gharbi K."/>
            <person name="Hall N."/>
            <person name="Watson M."/>
            <person name="Adriaenssens E.M."/>
            <person name="Foster-Nyarko E."/>
            <person name="Jarju S."/>
            <person name="Secka A."/>
            <person name="Antonio M."/>
            <person name="Oren A."/>
            <person name="Chaudhuri R.R."/>
            <person name="La Ragione R."/>
            <person name="Hildebrand F."/>
            <person name="Pallen M.J."/>
        </authorList>
    </citation>
    <scope>NUCLEOTIDE SEQUENCE</scope>
    <source>
        <strain evidence="2">CHK158-818</strain>
    </source>
</reference>
<accession>A0A9D1M8F4</accession>
<dbReference type="PANTHER" id="PTHR48094">
    <property type="entry name" value="PROTEIN/NUCLEIC ACID DEGLYCASE DJ-1-RELATED"/>
    <property type="match status" value="1"/>
</dbReference>
<dbReference type="GO" id="GO:0005737">
    <property type="term" value="C:cytoplasm"/>
    <property type="evidence" value="ECO:0007669"/>
    <property type="project" value="TreeGrafter"/>
</dbReference>
<comment type="caution">
    <text evidence="2">The sequence shown here is derived from an EMBL/GenBank/DDBJ whole genome shotgun (WGS) entry which is preliminary data.</text>
</comment>
<gene>
    <name evidence="2" type="ORF">IAB03_07150</name>
</gene>
<dbReference type="SUPFAM" id="SSF52317">
    <property type="entry name" value="Class I glutamine amidotransferase-like"/>
    <property type="match status" value="1"/>
</dbReference>
<reference evidence="2" key="1">
    <citation type="submission" date="2020-10" db="EMBL/GenBank/DDBJ databases">
        <authorList>
            <person name="Gilroy R."/>
        </authorList>
    </citation>
    <scope>NUCLEOTIDE SEQUENCE</scope>
    <source>
        <strain evidence="2">CHK158-818</strain>
    </source>
</reference>
<dbReference type="NCBIfam" id="TIGR01383">
    <property type="entry name" value="not_thiJ"/>
    <property type="match status" value="1"/>
</dbReference>
<proteinExistence type="predicted"/>
<dbReference type="InterPro" id="IPR050325">
    <property type="entry name" value="Prot/Nucl_acid_deglycase"/>
</dbReference>